<evidence type="ECO:0000259" key="10">
    <source>
        <dbReference type="PROSITE" id="PS50850"/>
    </source>
</evidence>
<feature type="transmembrane region" description="Helical" evidence="9">
    <location>
        <begin position="133"/>
        <end position="156"/>
    </location>
</feature>
<feature type="transmembrane region" description="Helical" evidence="9">
    <location>
        <begin position="401"/>
        <end position="421"/>
    </location>
</feature>
<proteinExistence type="inferred from homology"/>
<dbReference type="InterPro" id="IPR003663">
    <property type="entry name" value="Sugar/inositol_transpt"/>
</dbReference>
<keyword evidence="4" id="KW-1003">Cell membrane</keyword>
<dbReference type="Pfam" id="PF00083">
    <property type="entry name" value="Sugar_tr"/>
    <property type="match status" value="1"/>
</dbReference>
<gene>
    <name evidence="11" type="ORF">ACFSUE_21385</name>
</gene>
<dbReference type="EMBL" id="JBHUMQ010000061">
    <property type="protein sequence ID" value="MFD2696159.1"/>
    <property type="molecule type" value="Genomic_DNA"/>
</dbReference>
<evidence type="ECO:0000256" key="9">
    <source>
        <dbReference type="SAM" id="Phobius"/>
    </source>
</evidence>
<feature type="transmembrane region" description="Helical" evidence="9">
    <location>
        <begin position="241"/>
        <end position="264"/>
    </location>
</feature>
<dbReference type="Gene3D" id="1.20.1250.20">
    <property type="entry name" value="MFS general substrate transporter like domains"/>
    <property type="match status" value="1"/>
</dbReference>
<accession>A0ABW5S9E8</accession>
<keyword evidence="7 9" id="KW-0472">Membrane</keyword>
<feature type="transmembrane region" description="Helical" evidence="9">
    <location>
        <begin position="276"/>
        <end position="299"/>
    </location>
</feature>
<dbReference type="Proteomes" id="UP001597399">
    <property type="component" value="Unassembled WGS sequence"/>
</dbReference>
<feature type="transmembrane region" description="Helical" evidence="9">
    <location>
        <begin position="7"/>
        <end position="34"/>
    </location>
</feature>
<evidence type="ECO:0000313" key="11">
    <source>
        <dbReference type="EMBL" id="MFD2696159.1"/>
    </source>
</evidence>
<evidence type="ECO:0000256" key="6">
    <source>
        <dbReference type="ARBA" id="ARBA00022989"/>
    </source>
</evidence>
<feature type="transmembrane region" description="Helical" evidence="9">
    <location>
        <begin position="371"/>
        <end position="395"/>
    </location>
</feature>
<dbReference type="InterPro" id="IPR047984">
    <property type="entry name" value="XylE-like"/>
</dbReference>
<feature type="transmembrane region" description="Helical" evidence="9">
    <location>
        <begin position="338"/>
        <end position="359"/>
    </location>
</feature>
<comment type="subcellular location">
    <subcellularLocation>
        <location evidence="1">Cell membrane</location>
        <topology evidence="1">Multi-pass membrane protein</topology>
    </subcellularLocation>
</comment>
<feature type="transmembrane region" description="Helical" evidence="9">
    <location>
        <begin position="311"/>
        <end position="332"/>
    </location>
</feature>
<feature type="transmembrane region" description="Helical" evidence="9">
    <location>
        <begin position="75"/>
        <end position="94"/>
    </location>
</feature>
<reference evidence="12" key="1">
    <citation type="journal article" date="2019" name="Int. J. Syst. Evol. Microbiol.">
        <title>The Global Catalogue of Microorganisms (GCM) 10K type strain sequencing project: providing services to taxonomists for standard genome sequencing and annotation.</title>
        <authorList>
            <consortium name="The Broad Institute Genomics Platform"/>
            <consortium name="The Broad Institute Genome Sequencing Center for Infectious Disease"/>
            <person name="Wu L."/>
            <person name="Ma J."/>
        </authorList>
    </citation>
    <scope>NUCLEOTIDE SEQUENCE [LARGE SCALE GENOMIC DNA]</scope>
    <source>
        <strain evidence="12">TISTR 2466</strain>
    </source>
</reference>
<evidence type="ECO:0000256" key="8">
    <source>
        <dbReference type="RuleBase" id="RU003346"/>
    </source>
</evidence>
<feature type="domain" description="Major facilitator superfamily (MFS) profile" evidence="10">
    <location>
        <begin position="9"/>
        <end position="425"/>
    </location>
</feature>
<dbReference type="InterPro" id="IPR005828">
    <property type="entry name" value="MFS_sugar_transport-like"/>
</dbReference>
<dbReference type="InterPro" id="IPR005829">
    <property type="entry name" value="Sugar_transporter_CS"/>
</dbReference>
<feature type="transmembrane region" description="Helical" evidence="9">
    <location>
        <begin position="100"/>
        <end position="121"/>
    </location>
</feature>
<dbReference type="InterPro" id="IPR036259">
    <property type="entry name" value="MFS_trans_sf"/>
</dbReference>
<evidence type="ECO:0000256" key="4">
    <source>
        <dbReference type="ARBA" id="ARBA00022475"/>
    </source>
</evidence>
<sequence length="445" mass="47856">MHKINNGLIYFFGALGGLLFGYDTGVISGAILFIDKELKLTTFTTGIVVSAILLGAMIGAAVGGTLADRYGRRRIVLAAAVTFCIGALGCAVSWNVGSLIFFRVILGTAVGGASTLVPMYLSELAPAKVRGALSTLNQLMIMIGILLAYTINYLFANIAGDWRWMLGFAFIPGILLFFGMLLAPESPRWLVEKGCENRAREILNQLRHGIGVDDEISDIKLTNDQPHSGYRDLFADWARPSLIIGIGLAVFQQVIGCNTVLYYAPTTFTKVGLGSSAALLGTIGIGIVNVLVTVLAVWLMDRAGRRKLLMIGNVGMSVSLFLMAFTSGSGAATSIMTVISLSVYIMFFSLTWGPVMWVLLGEIFPLRIRGVALGVSGVINWFANLMVSLTFPSLFARFGTALFSVYAIMGVIAFIFVFCMVPETAGKSLEQIEASLRSSSLRNVD</sequence>
<feature type="transmembrane region" description="Helical" evidence="9">
    <location>
        <begin position="40"/>
        <end position="63"/>
    </location>
</feature>
<dbReference type="SUPFAM" id="SSF103473">
    <property type="entry name" value="MFS general substrate transporter"/>
    <property type="match status" value="1"/>
</dbReference>
<dbReference type="PANTHER" id="PTHR48023:SF4">
    <property type="entry name" value="D-XYLOSE-PROTON SYMPORTER-LIKE 2"/>
    <property type="match status" value="1"/>
</dbReference>
<dbReference type="InterPro" id="IPR020846">
    <property type="entry name" value="MFS_dom"/>
</dbReference>
<evidence type="ECO:0000256" key="2">
    <source>
        <dbReference type="ARBA" id="ARBA00010992"/>
    </source>
</evidence>
<comment type="similarity">
    <text evidence="2 8">Belongs to the major facilitator superfamily. Sugar transporter (TC 2.A.1.1) family.</text>
</comment>
<dbReference type="InterPro" id="IPR050820">
    <property type="entry name" value="MFS_Sugar_Transporter"/>
</dbReference>
<dbReference type="CDD" id="cd17359">
    <property type="entry name" value="MFS_XylE_like"/>
    <property type="match status" value="1"/>
</dbReference>
<evidence type="ECO:0000256" key="1">
    <source>
        <dbReference type="ARBA" id="ARBA00004651"/>
    </source>
</evidence>
<protein>
    <submittedName>
        <fullName evidence="11">Sugar porter family MFS transporter</fullName>
    </submittedName>
</protein>
<evidence type="ECO:0000256" key="5">
    <source>
        <dbReference type="ARBA" id="ARBA00022692"/>
    </source>
</evidence>
<keyword evidence="12" id="KW-1185">Reference proteome</keyword>
<feature type="transmembrane region" description="Helical" evidence="9">
    <location>
        <begin position="162"/>
        <end position="183"/>
    </location>
</feature>
<evidence type="ECO:0000256" key="3">
    <source>
        <dbReference type="ARBA" id="ARBA00022448"/>
    </source>
</evidence>
<dbReference type="NCBIfam" id="TIGR00879">
    <property type="entry name" value="SP"/>
    <property type="match status" value="1"/>
</dbReference>
<evidence type="ECO:0000256" key="7">
    <source>
        <dbReference type="ARBA" id="ARBA00023136"/>
    </source>
</evidence>
<dbReference type="PROSITE" id="PS00216">
    <property type="entry name" value="SUGAR_TRANSPORT_1"/>
    <property type="match status" value="2"/>
</dbReference>
<keyword evidence="6 9" id="KW-1133">Transmembrane helix</keyword>
<keyword evidence="5 9" id="KW-0812">Transmembrane</keyword>
<dbReference type="RefSeq" id="WP_253064926.1">
    <property type="nucleotide sequence ID" value="NZ_JAMXWM010000033.1"/>
</dbReference>
<name>A0ABW5S9E8_9BACL</name>
<evidence type="ECO:0000313" key="12">
    <source>
        <dbReference type="Proteomes" id="UP001597399"/>
    </source>
</evidence>
<organism evidence="11 12">
    <name type="scientific">Sporolactobacillus shoreicorticis</name>
    <dbReference type="NCBI Taxonomy" id="1923877"/>
    <lineage>
        <taxon>Bacteria</taxon>
        <taxon>Bacillati</taxon>
        <taxon>Bacillota</taxon>
        <taxon>Bacilli</taxon>
        <taxon>Bacillales</taxon>
        <taxon>Sporolactobacillaceae</taxon>
        <taxon>Sporolactobacillus</taxon>
    </lineage>
</organism>
<dbReference type="PRINTS" id="PR00171">
    <property type="entry name" value="SUGRTRNSPORT"/>
</dbReference>
<keyword evidence="3 8" id="KW-0813">Transport</keyword>
<dbReference type="PANTHER" id="PTHR48023">
    <property type="entry name" value="D-XYLOSE-PROTON SYMPORTER-LIKE 2"/>
    <property type="match status" value="1"/>
</dbReference>
<comment type="caution">
    <text evidence="11">The sequence shown here is derived from an EMBL/GenBank/DDBJ whole genome shotgun (WGS) entry which is preliminary data.</text>
</comment>
<dbReference type="PROSITE" id="PS50850">
    <property type="entry name" value="MFS"/>
    <property type="match status" value="1"/>
</dbReference>